<keyword evidence="7" id="KW-0456">Lyase</keyword>
<name>A0A849L313_9RHOB</name>
<evidence type="ECO:0000256" key="4">
    <source>
        <dbReference type="ARBA" id="ARBA00023098"/>
    </source>
</evidence>
<keyword evidence="3" id="KW-0809">Transit peptide</keyword>
<evidence type="ECO:0000256" key="5">
    <source>
        <dbReference type="ARBA" id="ARBA00037410"/>
    </source>
</evidence>
<dbReference type="Proteomes" id="UP000572377">
    <property type="component" value="Unassembled WGS sequence"/>
</dbReference>
<dbReference type="RefSeq" id="WP_171324500.1">
    <property type="nucleotide sequence ID" value="NZ_JABFBC010000001.1"/>
</dbReference>
<evidence type="ECO:0000313" key="7">
    <source>
        <dbReference type="EMBL" id="NNU80597.1"/>
    </source>
</evidence>
<evidence type="ECO:0000256" key="2">
    <source>
        <dbReference type="ARBA" id="ARBA00022832"/>
    </source>
</evidence>
<keyword evidence="8" id="KW-1185">Reference proteome</keyword>
<comment type="similarity">
    <text evidence="1">Belongs to the enoyl-CoA hydratase/isomerase family.</text>
</comment>
<dbReference type="Gene3D" id="1.10.12.10">
    <property type="entry name" value="Lyase 2-enoyl-coa Hydratase, Chain A, domain 2"/>
    <property type="match status" value="1"/>
</dbReference>
<evidence type="ECO:0000313" key="8">
    <source>
        <dbReference type="Proteomes" id="UP000572377"/>
    </source>
</evidence>
<protein>
    <recommendedName>
        <fullName evidence="6">Enoyl-CoA hydratase domain-containing protein 3, mitochondrial</fullName>
    </recommendedName>
</protein>
<keyword evidence="2" id="KW-0276">Fatty acid metabolism</keyword>
<organism evidence="7 8">
    <name type="scientific">Halovulum dunhuangense</name>
    <dbReference type="NCBI Taxonomy" id="1505036"/>
    <lineage>
        <taxon>Bacteria</taxon>
        <taxon>Pseudomonadati</taxon>
        <taxon>Pseudomonadota</taxon>
        <taxon>Alphaproteobacteria</taxon>
        <taxon>Rhodobacterales</taxon>
        <taxon>Paracoccaceae</taxon>
        <taxon>Halovulum</taxon>
    </lineage>
</organism>
<dbReference type="NCBIfam" id="NF006008">
    <property type="entry name" value="PRK08139.1"/>
    <property type="match status" value="1"/>
</dbReference>
<dbReference type="InterPro" id="IPR052377">
    <property type="entry name" value="Mitochondrial_ECH-domain"/>
</dbReference>
<dbReference type="GO" id="GO:0016836">
    <property type="term" value="F:hydro-lyase activity"/>
    <property type="evidence" value="ECO:0007669"/>
    <property type="project" value="TreeGrafter"/>
</dbReference>
<dbReference type="PANTHER" id="PTHR43602">
    <property type="match status" value="1"/>
</dbReference>
<proteinExistence type="inferred from homology"/>
<accession>A0A849L313</accession>
<dbReference type="SUPFAM" id="SSF52096">
    <property type="entry name" value="ClpP/crotonase"/>
    <property type="match status" value="1"/>
</dbReference>
<evidence type="ECO:0000256" key="1">
    <source>
        <dbReference type="ARBA" id="ARBA00005254"/>
    </source>
</evidence>
<dbReference type="Pfam" id="PF00378">
    <property type="entry name" value="ECH_1"/>
    <property type="match status" value="1"/>
</dbReference>
<comment type="caution">
    <text evidence="7">The sequence shown here is derived from an EMBL/GenBank/DDBJ whole genome shotgun (WGS) entry which is preliminary data.</text>
</comment>
<evidence type="ECO:0000256" key="3">
    <source>
        <dbReference type="ARBA" id="ARBA00022946"/>
    </source>
</evidence>
<dbReference type="PANTHER" id="PTHR43602:SF1">
    <property type="entry name" value="ENOYL-COA HYDRATASE DOMAIN-CONTAINING PROTEIN 3, MITOCHONDRIAL"/>
    <property type="match status" value="1"/>
</dbReference>
<dbReference type="InterPro" id="IPR029045">
    <property type="entry name" value="ClpP/crotonase-like_dom_sf"/>
</dbReference>
<dbReference type="InterPro" id="IPR001753">
    <property type="entry name" value="Enoyl-CoA_hydra/iso"/>
</dbReference>
<keyword evidence="4" id="KW-0443">Lipid metabolism</keyword>
<dbReference type="Gene3D" id="3.90.226.10">
    <property type="entry name" value="2-enoyl-CoA Hydratase, Chain A, domain 1"/>
    <property type="match status" value="1"/>
</dbReference>
<reference evidence="7 8" key="1">
    <citation type="submission" date="2020-05" db="EMBL/GenBank/DDBJ databases">
        <title>Gimesia benthica sp. nov., a novel planctomycete isolated from a deep-sea water sample of the Northwest Indian Ocean.</title>
        <authorList>
            <person name="Wang J."/>
            <person name="Ruan C."/>
            <person name="Song L."/>
            <person name="Zhu Y."/>
            <person name="Li A."/>
            <person name="Zheng X."/>
            <person name="Wang L."/>
            <person name="Lu Z."/>
            <person name="Huang Y."/>
            <person name="Du W."/>
            <person name="Zhou Y."/>
            <person name="Huang L."/>
            <person name="Dai X."/>
        </authorList>
    </citation>
    <scope>NUCLEOTIDE SEQUENCE [LARGE SCALE GENOMIC DNA]</scope>
    <source>
        <strain evidence="7 8">YYQ-30</strain>
    </source>
</reference>
<comment type="function">
    <text evidence="5">May play a role in fatty acid biosynthesis and insulin sensitivity.</text>
</comment>
<dbReference type="EMBL" id="JABFBC010000001">
    <property type="protein sequence ID" value="NNU80597.1"/>
    <property type="molecule type" value="Genomic_DNA"/>
</dbReference>
<dbReference type="InterPro" id="IPR014748">
    <property type="entry name" value="Enoyl-CoA_hydra_C"/>
</dbReference>
<dbReference type="AlphaFoldDB" id="A0A849L313"/>
<dbReference type="CDD" id="cd06558">
    <property type="entry name" value="crotonase-like"/>
    <property type="match status" value="1"/>
</dbReference>
<evidence type="ECO:0000256" key="6">
    <source>
        <dbReference type="ARBA" id="ARBA00040545"/>
    </source>
</evidence>
<sequence>MPEPILLREDRDAIATLTLNRPQALNALSDDLLAALSDQIAALRADRSVRVVILRGAGRAFCAGHDLKEMQASRQAPDGGRAAYRDLFARCSAVMLGLTRLPQIVVAQVHGIATAAGCQLVGHCDLAVAAEDARFGVNGVNIGLFCSTPMVALSRNIPRKRALELLVTGDFLSAPRAAELGLVNRVSPPDMLEADTRALAAQIAAKLGRAVAIGKETFYAQAEMGLDDAYAHAGRVMAENMLFDETREGIDAFLAKREPEWRQ</sequence>
<dbReference type="GO" id="GO:0006631">
    <property type="term" value="P:fatty acid metabolic process"/>
    <property type="evidence" value="ECO:0007669"/>
    <property type="project" value="UniProtKB-KW"/>
</dbReference>
<gene>
    <name evidence="7" type="ORF">HMH01_09130</name>
</gene>